<comment type="caution">
    <text evidence="1">The sequence shown here is derived from an EMBL/GenBank/DDBJ whole genome shotgun (WGS) entry which is preliminary data.</text>
</comment>
<organism evidence="1 2">
    <name type="scientific">Sutcliffiella horikoshii</name>
    <dbReference type="NCBI Taxonomy" id="79883"/>
    <lineage>
        <taxon>Bacteria</taxon>
        <taxon>Bacillati</taxon>
        <taxon>Bacillota</taxon>
        <taxon>Bacilli</taxon>
        <taxon>Bacillales</taxon>
        <taxon>Bacillaceae</taxon>
        <taxon>Sutcliffiella</taxon>
    </lineage>
</organism>
<protein>
    <submittedName>
        <fullName evidence="1">Uncharacterized protein</fullName>
    </submittedName>
</protein>
<gene>
    <name evidence="1" type="ORF">FZC75_04520</name>
</gene>
<name>A0A5D4TFN2_9BACI</name>
<accession>A0A5D4TFN2</accession>
<evidence type="ECO:0000313" key="2">
    <source>
        <dbReference type="Proteomes" id="UP000324517"/>
    </source>
</evidence>
<dbReference type="Proteomes" id="UP000324517">
    <property type="component" value="Unassembled WGS sequence"/>
</dbReference>
<dbReference type="RefSeq" id="WP_426891243.1">
    <property type="nucleotide sequence ID" value="NZ_JBNILM010000003.1"/>
</dbReference>
<dbReference type="AlphaFoldDB" id="A0A5D4TFN2"/>
<proteinExistence type="predicted"/>
<dbReference type="EMBL" id="VTET01000002">
    <property type="protein sequence ID" value="TYS73601.1"/>
    <property type="molecule type" value="Genomic_DNA"/>
</dbReference>
<evidence type="ECO:0000313" key="1">
    <source>
        <dbReference type="EMBL" id="TYS73601.1"/>
    </source>
</evidence>
<reference evidence="1 2" key="1">
    <citation type="submission" date="2019-08" db="EMBL/GenBank/DDBJ databases">
        <title>Bacillus genomes from the desert of Cuatro Cienegas, Coahuila.</title>
        <authorList>
            <person name="Olmedo-Alvarez G."/>
        </authorList>
    </citation>
    <scope>NUCLEOTIDE SEQUENCE [LARGE SCALE GENOMIC DNA]</scope>
    <source>
        <strain evidence="1 2">CH98b_3T</strain>
    </source>
</reference>
<sequence>MMNKKRIIFIIVCTLTLLTACQEQKETNEANEAGPLDGLFAGSELSYEEYKFIMEFIVDRTKEMEIEDKKLEKWVIRAIGDERLMNKRDLTKEEALEKAAYNLKYYETFMSVAENKYNVTVTEEELDNWIAEGPDQSDVPQHKAYAEALGLTLEELNHDYDRDLYEQTMVMEKLQPLLHEEYDTSDVDEVRDRFNKEVEEQMK</sequence>
<dbReference type="PROSITE" id="PS51257">
    <property type="entry name" value="PROKAR_LIPOPROTEIN"/>
    <property type="match status" value="1"/>
</dbReference>